<dbReference type="PANTHER" id="PTHR37000:SF3">
    <property type="entry name" value="MUCIN-22"/>
    <property type="match status" value="1"/>
</dbReference>
<gene>
    <name evidence="4" type="ORF">PGAL8A_00511000</name>
</gene>
<feature type="domain" description="Pinin/SDK/MemA protein" evidence="3">
    <location>
        <begin position="83"/>
        <end position="210"/>
    </location>
</feature>
<dbReference type="GeneID" id="39733643"/>
<dbReference type="PANTHER" id="PTHR37000">
    <property type="entry name" value="MUCIN-22"/>
    <property type="match status" value="1"/>
</dbReference>
<dbReference type="AlphaFoldDB" id="A0A1J1GZ75"/>
<evidence type="ECO:0000256" key="2">
    <source>
        <dbReference type="SAM" id="MobiDB-lite"/>
    </source>
</evidence>
<evidence type="ECO:0000313" key="5">
    <source>
        <dbReference type="Proteomes" id="UP000220797"/>
    </source>
</evidence>
<dbReference type="InterPro" id="IPR053330">
    <property type="entry name" value="Mucin-22-like"/>
</dbReference>
<sequence>MKSYLLEEDKLKASIKKCYFERDIIKSKIVNYLNRLTYLSSDERDDNKYKTKQKRIDSSEFLDNLPDFKIEKRPKLEEDESTLTRNKRLLQIGLFDHLKKAKDALEQEKNNKTVILQHLQNKRVEEKILEEKKNFEKSELEDMEKKITTYIKDLKRIEKNIKHDEGKLMKLNLINHYDKMKNFISTNTYPTIFWCPLKFNEKTKILQKNTENFIKKKISAIKSTNYEVNFKEENWLEQFLELKKKVEKKNKTSDNEFKNNNENEKEKNDINENENNKECKNENSFTEEVKQNIDGNSNKEYELNNDKKEKNSFEDEYVTKVIDNDYCNTNTKENSNEKVGKNLKKNSHEEINKREKEDSNENLKENLKNTVEDNSNEDLKENLKNTVEDNSNEDLKENPKNTVKEDSYEDVIENIEKKI</sequence>
<feature type="region of interest" description="Disordered" evidence="2">
    <location>
        <begin position="326"/>
        <end position="407"/>
    </location>
</feature>
<accession>A0A1J1GZ75</accession>
<dbReference type="Pfam" id="PF04696">
    <property type="entry name" value="Pinin_SDK_memA"/>
    <property type="match status" value="1"/>
</dbReference>
<dbReference type="OrthoDB" id="330772at2759"/>
<reference evidence="4" key="1">
    <citation type="submission" date="2015-04" db="EMBL/GenBank/DDBJ databases">
        <authorList>
            <consortium name="Pathogen Informatics"/>
        </authorList>
    </citation>
    <scope>NUCLEOTIDE SEQUENCE [LARGE SCALE GENOMIC DNA]</scope>
    <source>
        <strain evidence="4">8A</strain>
    </source>
</reference>
<feature type="coiled-coil region" evidence="1">
    <location>
        <begin position="102"/>
        <end position="160"/>
    </location>
</feature>
<dbReference type="Proteomes" id="UP000220797">
    <property type="component" value="Unassembled WGS sequence"/>
</dbReference>
<protein>
    <recommendedName>
        <fullName evidence="3">Pinin/SDK/MemA protein domain-containing protein</fullName>
    </recommendedName>
</protein>
<proteinExistence type="predicted"/>
<evidence type="ECO:0000313" key="4">
    <source>
        <dbReference type="EMBL" id="CRG97537.1"/>
    </source>
</evidence>
<keyword evidence="5" id="KW-1185">Reference proteome</keyword>
<comment type="caution">
    <text evidence="4">The sequence shown here is derived from an EMBL/GenBank/DDBJ whole genome shotgun (WGS) entry which is preliminary data.</text>
</comment>
<dbReference type="VEuPathDB" id="PlasmoDB:PGAL8A_00511000"/>
<organism evidence="4 5">
    <name type="scientific">Plasmodium gallinaceum</name>
    <dbReference type="NCBI Taxonomy" id="5849"/>
    <lineage>
        <taxon>Eukaryota</taxon>
        <taxon>Sar</taxon>
        <taxon>Alveolata</taxon>
        <taxon>Apicomplexa</taxon>
        <taxon>Aconoidasida</taxon>
        <taxon>Haemosporida</taxon>
        <taxon>Plasmodiidae</taxon>
        <taxon>Plasmodium</taxon>
        <taxon>Plasmodium (Haemamoeba)</taxon>
    </lineage>
</organism>
<feature type="region of interest" description="Disordered" evidence="2">
    <location>
        <begin position="250"/>
        <end position="308"/>
    </location>
</feature>
<name>A0A1J1GZ75_PLAGA</name>
<dbReference type="RefSeq" id="XP_028530338.1">
    <property type="nucleotide sequence ID" value="XM_028673935.1"/>
</dbReference>
<evidence type="ECO:0000256" key="1">
    <source>
        <dbReference type="SAM" id="Coils"/>
    </source>
</evidence>
<dbReference type="InterPro" id="IPR006786">
    <property type="entry name" value="Pinin_SDK_MemA"/>
</dbReference>
<dbReference type="EMBL" id="CVMV01000110">
    <property type="protein sequence ID" value="CRG97537.1"/>
    <property type="molecule type" value="Genomic_DNA"/>
</dbReference>
<feature type="compositionally biased region" description="Basic and acidic residues" evidence="2">
    <location>
        <begin position="334"/>
        <end position="406"/>
    </location>
</feature>
<keyword evidence="1" id="KW-0175">Coiled coil</keyword>
<evidence type="ECO:0000259" key="3">
    <source>
        <dbReference type="Pfam" id="PF04696"/>
    </source>
</evidence>